<feature type="domain" description="LIM zinc-binding" evidence="8">
    <location>
        <begin position="446"/>
        <end position="506"/>
    </location>
</feature>
<keyword evidence="5 6" id="KW-0440">LIM domain</keyword>
<evidence type="ECO:0000259" key="8">
    <source>
        <dbReference type="PROSITE" id="PS50023"/>
    </source>
</evidence>
<keyword evidence="3" id="KW-0863">Zinc-finger</keyword>
<feature type="domain" description="LIM zinc-binding" evidence="8">
    <location>
        <begin position="627"/>
        <end position="686"/>
    </location>
</feature>
<feature type="domain" description="LIM zinc-binding" evidence="8">
    <location>
        <begin position="321"/>
        <end position="386"/>
    </location>
</feature>
<feature type="compositionally biased region" description="Low complexity" evidence="7">
    <location>
        <begin position="20"/>
        <end position="30"/>
    </location>
</feature>
<dbReference type="CDD" id="cd09346">
    <property type="entry name" value="LIM3_FHL"/>
    <property type="match status" value="1"/>
</dbReference>
<feature type="region of interest" description="Disordered" evidence="7">
    <location>
        <begin position="15"/>
        <end position="79"/>
    </location>
</feature>
<evidence type="ECO:0000256" key="4">
    <source>
        <dbReference type="ARBA" id="ARBA00022833"/>
    </source>
</evidence>
<dbReference type="InterPro" id="IPR001781">
    <property type="entry name" value="Znf_LIM"/>
</dbReference>
<feature type="compositionally biased region" description="Polar residues" evidence="7">
    <location>
        <begin position="39"/>
        <end position="62"/>
    </location>
</feature>
<dbReference type="Pfam" id="PF00412">
    <property type="entry name" value="LIM"/>
    <property type="match status" value="6"/>
</dbReference>
<evidence type="ECO:0000259" key="9">
    <source>
        <dbReference type="PROSITE" id="PS51303"/>
    </source>
</evidence>
<dbReference type="PANTHER" id="PTHR24211:SF37">
    <property type="entry name" value="PROTEIN ESPINAS-LIKE PROTEIN"/>
    <property type="match status" value="1"/>
</dbReference>
<dbReference type="CDD" id="cd09347">
    <property type="entry name" value="LIM4_FHL"/>
    <property type="match status" value="1"/>
</dbReference>
<proteinExistence type="predicted"/>
<dbReference type="CDD" id="cd09425">
    <property type="entry name" value="LIM4_LIMPETin"/>
    <property type="match status" value="1"/>
</dbReference>
<dbReference type="STRING" id="188477.A0A433TJV1"/>
<dbReference type="FunFam" id="2.10.110.10:FF:000066">
    <property type="entry name" value="Four and a half LIM domains protein"/>
    <property type="match status" value="1"/>
</dbReference>
<feature type="domain" description="PET" evidence="9">
    <location>
        <begin position="213"/>
        <end position="322"/>
    </location>
</feature>
<feature type="domain" description="LIM zinc-binding" evidence="8">
    <location>
        <begin position="507"/>
        <end position="568"/>
    </location>
</feature>
<organism evidence="10 11">
    <name type="scientific">Elysia chlorotica</name>
    <name type="common">Eastern emerald elysia</name>
    <name type="synonym">Sea slug</name>
    <dbReference type="NCBI Taxonomy" id="188477"/>
    <lineage>
        <taxon>Eukaryota</taxon>
        <taxon>Metazoa</taxon>
        <taxon>Spiralia</taxon>
        <taxon>Lophotrochozoa</taxon>
        <taxon>Mollusca</taxon>
        <taxon>Gastropoda</taxon>
        <taxon>Heterobranchia</taxon>
        <taxon>Euthyneura</taxon>
        <taxon>Panpulmonata</taxon>
        <taxon>Sacoglossa</taxon>
        <taxon>Placobranchoidea</taxon>
        <taxon>Plakobranchidae</taxon>
        <taxon>Elysia</taxon>
    </lineage>
</organism>
<dbReference type="PROSITE" id="PS00478">
    <property type="entry name" value="LIM_DOMAIN_1"/>
    <property type="match status" value="3"/>
</dbReference>
<dbReference type="PANTHER" id="PTHR24211">
    <property type="entry name" value="LIM DOMAIN-CONTAINING PROTEIN"/>
    <property type="match status" value="1"/>
</dbReference>
<dbReference type="EMBL" id="RQTK01000320">
    <property type="protein sequence ID" value="RUS81796.1"/>
    <property type="molecule type" value="Genomic_DNA"/>
</dbReference>
<dbReference type="SUPFAM" id="SSF57716">
    <property type="entry name" value="Glucocorticoid receptor-like (DNA-binding domain)"/>
    <property type="match status" value="6"/>
</dbReference>
<feature type="compositionally biased region" description="Low complexity" evidence="7">
    <location>
        <begin position="63"/>
        <end position="76"/>
    </location>
</feature>
<evidence type="ECO:0000256" key="2">
    <source>
        <dbReference type="ARBA" id="ARBA00022737"/>
    </source>
</evidence>
<sequence>MAQSAIAANAQVSYNTSASNNNGDVHNNNGDVHKRDGTPTDSTCTSGGVNSESVHSASSVKHSPSAQIGSSSASSGCEVAIEETPSQVVIAPPGTMDSHGGATTLDYSSASPDLIQHDMNNPPQPGANSHLEEIDVDATDILPDILVREVDVGQPCLTCNENCPGFALHEWRHVCAHCKCPRELHNIYNDGFVNVRDRLGWSRNGDGAHDKSLTDTPEDPVPSKEDTLALGYTWIPAGLTADKVHEYMEQLPNDQVPRAGSQGERYRDAQLIRQLPRQDLSDLYCRFLDSDMERQEFQIFRELRDQVAMGMAQVKECQVDTSCSACKGEVDKGELMVVAPKLSEDSAWHPACFTCHTCHELLVDLVYCQHGGQLFCQRHYAELIRPRCPGCDELIFAAEYTKAMEENFHQDHLACKGCDKQLIACRYIVKEEHPYCIPCYQQHFAHNCDECSKPIGPDFKDLSYKDRHWHEFCFKCCGCQASLVDQPFAAKNEKIYCSECHDNNFAARCDECGEPFRGGMKKFEYKGKQWHDHCFTCGECTQPIGNKSFIPRDERVICVPCYEEKYAQRCTKCTDVINKGGISYKNTPWHRECFTCTHCVKQLAGEKFTSKDEQPYCGDCFAELFAKRCCRCTKPITGIGGTKFISFEDRHWHSNCFNCYSCEQSMVGRGFLMNGEDIVCPECGRS</sequence>
<dbReference type="InterPro" id="IPR047120">
    <property type="entry name" value="Pk/Esn/Tes"/>
</dbReference>
<dbReference type="FunFam" id="2.10.110.10:FF:000081">
    <property type="entry name" value="Uncharacterized protein, isoform A"/>
    <property type="match status" value="1"/>
</dbReference>
<dbReference type="Pfam" id="PF06297">
    <property type="entry name" value="PET"/>
    <property type="match status" value="1"/>
</dbReference>
<keyword evidence="11" id="KW-1185">Reference proteome</keyword>
<dbReference type="InterPro" id="IPR010442">
    <property type="entry name" value="PET_domain"/>
</dbReference>
<reference evidence="10 11" key="1">
    <citation type="submission" date="2019-01" db="EMBL/GenBank/DDBJ databases">
        <title>A draft genome assembly of the solar-powered sea slug Elysia chlorotica.</title>
        <authorList>
            <person name="Cai H."/>
            <person name="Li Q."/>
            <person name="Fang X."/>
            <person name="Li J."/>
            <person name="Curtis N.E."/>
            <person name="Altenburger A."/>
            <person name="Shibata T."/>
            <person name="Feng M."/>
            <person name="Maeda T."/>
            <person name="Schwartz J.A."/>
            <person name="Shigenobu S."/>
            <person name="Lundholm N."/>
            <person name="Nishiyama T."/>
            <person name="Yang H."/>
            <person name="Hasebe M."/>
            <person name="Li S."/>
            <person name="Pierce S.K."/>
            <person name="Wang J."/>
        </authorList>
    </citation>
    <scope>NUCLEOTIDE SEQUENCE [LARGE SCALE GENOMIC DNA]</scope>
    <source>
        <strain evidence="10">EC2010</strain>
        <tissue evidence="10">Whole organism of an adult</tissue>
    </source>
</reference>
<evidence type="ECO:0000313" key="11">
    <source>
        <dbReference type="Proteomes" id="UP000271974"/>
    </source>
</evidence>
<protein>
    <submittedName>
        <fullName evidence="10">Uncharacterized protein</fullName>
    </submittedName>
</protein>
<evidence type="ECO:0000256" key="7">
    <source>
        <dbReference type="SAM" id="MobiDB-lite"/>
    </source>
</evidence>
<keyword evidence="2" id="KW-0677">Repeat</keyword>
<accession>A0A433TJV1</accession>
<dbReference type="SMART" id="SM00132">
    <property type="entry name" value="LIM"/>
    <property type="match status" value="6"/>
</dbReference>
<evidence type="ECO:0000256" key="5">
    <source>
        <dbReference type="ARBA" id="ARBA00023038"/>
    </source>
</evidence>
<gene>
    <name evidence="10" type="ORF">EGW08_010433</name>
</gene>
<comment type="caution">
    <text evidence="10">The sequence shown here is derived from an EMBL/GenBank/DDBJ whole genome shotgun (WGS) entry which is preliminary data.</text>
</comment>
<dbReference type="FunFam" id="2.10.110.10:FF:000013">
    <property type="entry name" value="Four and a half LIM domains 1"/>
    <property type="match status" value="1"/>
</dbReference>
<evidence type="ECO:0000256" key="1">
    <source>
        <dbReference type="ARBA" id="ARBA00022723"/>
    </source>
</evidence>
<dbReference type="GO" id="GO:0008270">
    <property type="term" value="F:zinc ion binding"/>
    <property type="evidence" value="ECO:0007669"/>
    <property type="project" value="UniProtKB-KW"/>
</dbReference>
<dbReference type="PROSITE" id="PS51303">
    <property type="entry name" value="PET"/>
    <property type="match status" value="1"/>
</dbReference>
<dbReference type="PROSITE" id="PS50023">
    <property type="entry name" value="LIM_DOMAIN_2"/>
    <property type="match status" value="4"/>
</dbReference>
<keyword evidence="1 6" id="KW-0479">Metal-binding</keyword>
<dbReference type="AlphaFoldDB" id="A0A433TJV1"/>
<dbReference type="FunFam" id="2.10.110.10:FF:000070">
    <property type="entry name" value="Four and a half LIM domains 3"/>
    <property type="match status" value="1"/>
</dbReference>
<dbReference type="FunFam" id="2.10.110.10:FF:000005">
    <property type="entry name" value="Testin isoform 1"/>
    <property type="match status" value="1"/>
</dbReference>
<keyword evidence="4 6" id="KW-0862">Zinc</keyword>
<dbReference type="CDD" id="cd09343">
    <property type="entry name" value="LIM1_FHL"/>
    <property type="match status" value="1"/>
</dbReference>
<dbReference type="Gene3D" id="2.10.110.10">
    <property type="entry name" value="Cysteine Rich Protein"/>
    <property type="match status" value="6"/>
</dbReference>
<evidence type="ECO:0000313" key="10">
    <source>
        <dbReference type="EMBL" id="RUS81796.1"/>
    </source>
</evidence>
<evidence type="ECO:0000256" key="3">
    <source>
        <dbReference type="ARBA" id="ARBA00022771"/>
    </source>
</evidence>
<dbReference type="Proteomes" id="UP000271974">
    <property type="component" value="Unassembled WGS sequence"/>
</dbReference>
<name>A0A433TJV1_ELYCH</name>
<evidence type="ECO:0000256" key="6">
    <source>
        <dbReference type="PROSITE-ProRule" id="PRU00125"/>
    </source>
</evidence>
<dbReference type="OrthoDB" id="274660at2759"/>